<dbReference type="AlphaFoldDB" id="A0A2U1AU40"/>
<feature type="compositionally biased region" description="Low complexity" evidence="1">
    <location>
        <begin position="66"/>
        <end position="82"/>
    </location>
</feature>
<accession>A0A2U1AU40</accession>
<gene>
    <name evidence="2" type="ORF">C8D82_11928</name>
</gene>
<evidence type="ECO:0000313" key="3">
    <source>
        <dbReference type="Proteomes" id="UP000245959"/>
    </source>
</evidence>
<dbReference type="RefSeq" id="WP_116884555.1">
    <property type="nucleotide sequence ID" value="NZ_CABMMC010000007.1"/>
</dbReference>
<proteinExistence type="predicted"/>
<feature type="compositionally biased region" description="Basic residues" evidence="1">
    <location>
        <begin position="154"/>
        <end position="165"/>
    </location>
</feature>
<organism evidence="2 3">
    <name type="scientific">Victivallis vadensis</name>
    <dbReference type="NCBI Taxonomy" id="172901"/>
    <lineage>
        <taxon>Bacteria</taxon>
        <taxon>Pseudomonadati</taxon>
        <taxon>Lentisphaerota</taxon>
        <taxon>Lentisphaeria</taxon>
        <taxon>Victivallales</taxon>
        <taxon>Victivallaceae</taxon>
        <taxon>Victivallis</taxon>
    </lineage>
</organism>
<sequence>MARMKPQMTPEQQTAYRQAVAQKVIDSIPYEKYCAITPEQAAKQIKAWEKSKAVDFNQPLSNRRNAPAPERAAPAKAPEAPAGDGLRTRHQLNEFVRLVKDGRLNPISRDKWATISSKEMGKLIYIGQQREKNGELAPARDQQDQGKEPEKQAKAPRNRAPRPRSRGNDLDM</sequence>
<name>A0A2U1AU40_9BACT</name>
<reference evidence="2 3" key="1">
    <citation type="submission" date="2018-04" db="EMBL/GenBank/DDBJ databases">
        <title>Genomic Encyclopedia of Type Strains, Phase IV (KMG-IV): sequencing the most valuable type-strain genomes for metagenomic binning, comparative biology and taxonomic classification.</title>
        <authorList>
            <person name="Goeker M."/>
        </authorList>
    </citation>
    <scope>NUCLEOTIDE SEQUENCE [LARGE SCALE GENOMIC DNA]</scope>
    <source>
        <strain evidence="2 3">DSM 14823</strain>
    </source>
</reference>
<evidence type="ECO:0000256" key="1">
    <source>
        <dbReference type="SAM" id="MobiDB-lite"/>
    </source>
</evidence>
<evidence type="ECO:0000313" key="2">
    <source>
        <dbReference type="EMBL" id="PVY39787.1"/>
    </source>
</evidence>
<comment type="caution">
    <text evidence="2">The sequence shown here is derived from an EMBL/GenBank/DDBJ whole genome shotgun (WGS) entry which is preliminary data.</text>
</comment>
<dbReference type="EMBL" id="QEKH01000019">
    <property type="protein sequence ID" value="PVY39787.1"/>
    <property type="molecule type" value="Genomic_DNA"/>
</dbReference>
<protein>
    <submittedName>
        <fullName evidence="2">Uncharacterized protein</fullName>
    </submittedName>
</protein>
<feature type="region of interest" description="Disordered" evidence="1">
    <location>
        <begin position="54"/>
        <end position="88"/>
    </location>
</feature>
<dbReference type="GeneID" id="78295847"/>
<feature type="region of interest" description="Disordered" evidence="1">
    <location>
        <begin position="126"/>
        <end position="172"/>
    </location>
</feature>
<keyword evidence="3" id="KW-1185">Reference proteome</keyword>
<dbReference type="Proteomes" id="UP000245959">
    <property type="component" value="Unassembled WGS sequence"/>
</dbReference>
<feature type="compositionally biased region" description="Basic and acidic residues" evidence="1">
    <location>
        <begin position="141"/>
        <end position="153"/>
    </location>
</feature>